<dbReference type="EMBL" id="JAMXQU010000002">
    <property type="protein sequence ID" value="MCO6159184.1"/>
    <property type="molecule type" value="Genomic_DNA"/>
</dbReference>
<evidence type="ECO:0000256" key="1">
    <source>
        <dbReference type="SAM" id="MobiDB-lite"/>
    </source>
</evidence>
<gene>
    <name evidence="2" type="ORF">NF685_03955</name>
</gene>
<name>A0ABT1CEA1_9PROT</name>
<organism evidence="2 3">
    <name type="scientific">Asaia lannensis NBRC 102526</name>
    <dbReference type="NCBI Taxonomy" id="1307926"/>
    <lineage>
        <taxon>Bacteria</taxon>
        <taxon>Pseudomonadati</taxon>
        <taxon>Pseudomonadota</taxon>
        <taxon>Alphaproteobacteria</taxon>
        <taxon>Acetobacterales</taxon>
        <taxon>Acetobacteraceae</taxon>
        <taxon>Asaia</taxon>
    </lineage>
</organism>
<proteinExistence type="predicted"/>
<dbReference type="RefSeq" id="WP_252848678.1">
    <property type="nucleotide sequence ID" value="NZ_BAPW01000012.1"/>
</dbReference>
<evidence type="ECO:0000313" key="2">
    <source>
        <dbReference type="EMBL" id="MCO6159184.1"/>
    </source>
</evidence>
<protein>
    <submittedName>
        <fullName evidence="2">Uncharacterized protein</fullName>
    </submittedName>
</protein>
<sequence>MSTLSLPRIAAAVLVLVVLVLGGAFLKLGMNPPLPVQTIVHKDLPGAQFAASTASPATSGAPGAMPALPALPEPAAAPGLQH</sequence>
<accession>A0ABT1CEA1</accession>
<dbReference type="Proteomes" id="UP001523401">
    <property type="component" value="Unassembled WGS sequence"/>
</dbReference>
<comment type="caution">
    <text evidence="2">The sequence shown here is derived from an EMBL/GenBank/DDBJ whole genome shotgun (WGS) entry which is preliminary data.</text>
</comment>
<keyword evidence="3" id="KW-1185">Reference proteome</keyword>
<evidence type="ECO:0000313" key="3">
    <source>
        <dbReference type="Proteomes" id="UP001523401"/>
    </source>
</evidence>
<feature type="region of interest" description="Disordered" evidence="1">
    <location>
        <begin position="51"/>
        <end position="82"/>
    </location>
</feature>
<reference evidence="2 3" key="1">
    <citation type="submission" date="2022-06" db="EMBL/GenBank/DDBJ databases">
        <title>Whole-genome of Asaia lannensis strain LMG 27011T.</title>
        <authorList>
            <person name="Sombolestani A."/>
        </authorList>
    </citation>
    <scope>NUCLEOTIDE SEQUENCE [LARGE SCALE GENOMIC DNA]</scope>
    <source>
        <strain evidence="2 3">NBRC 102526</strain>
    </source>
</reference>